<comment type="pathway">
    <text evidence="2">Amino-acid biosynthesis; L-isoleucine biosynthesis; L-isoleucine from 2-oxobutanoate: step 4/4.</text>
</comment>
<protein>
    <recommendedName>
        <fullName evidence="7">Probable branched-chain-amino-acid aminotransferase</fullName>
        <ecNumber evidence="6">2.6.1.42</ecNumber>
    </recommendedName>
</protein>
<dbReference type="EC" id="2.6.1.42" evidence="6"/>
<dbReference type="Proteomes" id="UP001596116">
    <property type="component" value="Unassembled WGS sequence"/>
</dbReference>
<keyword evidence="12" id="KW-0032">Aminotransferase</keyword>
<comment type="catalytic activity">
    <reaction evidence="11">
        <text>L-leucine + 2-oxoglutarate = 4-methyl-2-oxopentanoate + L-glutamate</text>
        <dbReference type="Rhea" id="RHEA:18321"/>
        <dbReference type="ChEBI" id="CHEBI:16810"/>
        <dbReference type="ChEBI" id="CHEBI:17865"/>
        <dbReference type="ChEBI" id="CHEBI:29985"/>
        <dbReference type="ChEBI" id="CHEBI:57427"/>
        <dbReference type="EC" id="2.6.1.42"/>
    </reaction>
</comment>
<dbReference type="PANTHER" id="PTHR42743:SF11">
    <property type="entry name" value="AMINODEOXYCHORISMATE LYASE"/>
    <property type="match status" value="1"/>
</dbReference>
<comment type="catalytic activity">
    <reaction evidence="9">
        <text>L-valine + 2-oxoglutarate = 3-methyl-2-oxobutanoate + L-glutamate</text>
        <dbReference type="Rhea" id="RHEA:24813"/>
        <dbReference type="ChEBI" id="CHEBI:11851"/>
        <dbReference type="ChEBI" id="CHEBI:16810"/>
        <dbReference type="ChEBI" id="CHEBI:29985"/>
        <dbReference type="ChEBI" id="CHEBI:57762"/>
        <dbReference type="EC" id="2.6.1.42"/>
    </reaction>
</comment>
<dbReference type="GO" id="GO:0008483">
    <property type="term" value="F:transaminase activity"/>
    <property type="evidence" value="ECO:0007669"/>
    <property type="project" value="UniProtKB-KW"/>
</dbReference>
<comment type="caution">
    <text evidence="12">The sequence shown here is derived from an EMBL/GenBank/DDBJ whole genome shotgun (WGS) entry which is preliminary data.</text>
</comment>
<dbReference type="SUPFAM" id="SSF56752">
    <property type="entry name" value="D-aminoacid aminotransferase-like PLP-dependent enzymes"/>
    <property type="match status" value="1"/>
</dbReference>
<sequence>MAFWLNGDVREDRAAIHIADRGFLLGDGVFETVLMVDGRPAFFSAHIRRMRAGAAALGIEARLDENVLADAVISLAARNEASAGKAWARLTLTRGVGPRGLAFVKGEWSPTLLISVNRYAAPLDHGPAAVIVSKHVRNEHSITARWKTLNYLDNIMAKEEATVAGADDAIMLNSARRVACASSSNIFLVRGETLKTPPLEEGAMPGVVRGVVLEEAQKAGIETELAPVDSKELFASALFLTNSLIGLRPAAKAGGRAPGGADMAKIAELKSRYEAAMKADLDAFGAAR</sequence>
<dbReference type="Gene3D" id="3.20.10.10">
    <property type="entry name" value="D-amino Acid Aminotransferase, subunit A, domain 2"/>
    <property type="match status" value="1"/>
</dbReference>
<dbReference type="EMBL" id="JBHPON010000001">
    <property type="protein sequence ID" value="MFC6034472.1"/>
    <property type="molecule type" value="Genomic_DNA"/>
</dbReference>
<evidence type="ECO:0000256" key="7">
    <source>
        <dbReference type="ARBA" id="ARBA00014472"/>
    </source>
</evidence>
<dbReference type="RefSeq" id="WP_379880204.1">
    <property type="nucleotide sequence ID" value="NZ_JBHPON010000001.1"/>
</dbReference>
<keyword evidence="12" id="KW-0808">Transferase</keyword>
<keyword evidence="8" id="KW-0028">Amino-acid biosynthesis</keyword>
<evidence type="ECO:0000256" key="3">
    <source>
        <dbReference type="ARBA" id="ARBA00004931"/>
    </source>
</evidence>
<dbReference type="InterPro" id="IPR001544">
    <property type="entry name" value="Aminotrans_IV"/>
</dbReference>
<dbReference type="InterPro" id="IPR036038">
    <property type="entry name" value="Aminotransferase-like"/>
</dbReference>
<comment type="similarity">
    <text evidence="5">Belongs to the class-IV pyridoxal-phosphate-dependent aminotransferase family.</text>
</comment>
<name>A0ABW1KV46_9PROT</name>
<evidence type="ECO:0000256" key="5">
    <source>
        <dbReference type="ARBA" id="ARBA00009320"/>
    </source>
</evidence>
<dbReference type="Gene3D" id="3.30.470.10">
    <property type="match status" value="1"/>
</dbReference>
<accession>A0ABW1KV46</accession>
<proteinExistence type="inferred from homology"/>
<evidence type="ECO:0000313" key="13">
    <source>
        <dbReference type="Proteomes" id="UP001596116"/>
    </source>
</evidence>
<evidence type="ECO:0000256" key="9">
    <source>
        <dbReference type="ARBA" id="ARBA00048212"/>
    </source>
</evidence>
<evidence type="ECO:0000256" key="6">
    <source>
        <dbReference type="ARBA" id="ARBA00013053"/>
    </source>
</evidence>
<evidence type="ECO:0000256" key="2">
    <source>
        <dbReference type="ARBA" id="ARBA00004824"/>
    </source>
</evidence>
<evidence type="ECO:0000256" key="1">
    <source>
        <dbReference type="ARBA" id="ARBA00003109"/>
    </source>
</evidence>
<dbReference type="PANTHER" id="PTHR42743">
    <property type="entry name" value="AMINO-ACID AMINOTRANSFERASE"/>
    <property type="match status" value="1"/>
</dbReference>
<dbReference type="InterPro" id="IPR050571">
    <property type="entry name" value="Class-IV_PLP-Dep_Aminotrnsfr"/>
</dbReference>
<evidence type="ECO:0000313" key="12">
    <source>
        <dbReference type="EMBL" id="MFC6034472.1"/>
    </source>
</evidence>
<dbReference type="InterPro" id="IPR043132">
    <property type="entry name" value="BCAT-like_C"/>
</dbReference>
<keyword evidence="13" id="KW-1185">Reference proteome</keyword>
<keyword evidence="8" id="KW-0100">Branched-chain amino acid biosynthesis</keyword>
<comment type="function">
    <text evidence="1">Acts on leucine, isoleucine and valine.</text>
</comment>
<comment type="catalytic activity">
    <reaction evidence="10">
        <text>L-isoleucine + 2-oxoglutarate = (S)-3-methyl-2-oxopentanoate + L-glutamate</text>
        <dbReference type="Rhea" id="RHEA:24801"/>
        <dbReference type="ChEBI" id="CHEBI:16810"/>
        <dbReference type="ChEBI" id="CHEBI:29985"/>
        <dbReference type="ChEBI" id="CHEBI:35146"/>
        <dbReference type="ChEBI" id="CHEBI:58045"/>
        <dbReference type="EC" id="2.6.1.42"/>
    </reaction>
</comment>
<dbReference type="InterPro" id="IPR043131">
    <property type="entry name" value="BCAT-like_N"/>
</dbReference>
<evidence type="ECO:0000256" key="10">
    <source>
        <dbReference type="ARBA" id="ARBA00048798"/>
    </source>
</evidence>
<comment type="pathway">
    <text evidence="4">Amino-acid biosynthesis; L-leucine biosynthesis; L-leucine from 3-methyl-2-oxobutanoate: step 4/4.</text>
</comment>
<evidence type="ECO:0000256" key="8">
    <source>
        <dbReference type="ARBA" id="ARBA00023304"/>
    </source>
</evidence>
<gene>
    <name evidence="12" type="ORF">ACFMB1_02890</name>
</gene>
<evidence type="ECO:0000256" key="4">
    <source>
        <dbReference type="ARBA" id="ARBA00005072"/>
    </source>
</evidence>
<reference evidence="12 13" key="1">
    <citation type="submission" date="2024-09" db="EMBL/GenBank/DDBJ databases">
        <authorList>
            <person name="Zhang Z.-H."/>
        </authorList>
    </citation>
    <scope>NUCLEOTIDE SEQUENCE [LARGE SCALE GENOMIC DNA]</scope>
    <source>
        <strain evidence="12 13">HHTR114</strain>
    </source>
</reference>
<dbReference type="Pfam" id="PF01063">
    <property type="entry name" value="Aminotran_4"/>
    <property type="match status" value="1"/>
</dbReference>
<evidence type="ECO:0000256" key="11">
    <source>
        <dbReference type="ARBA" id="ARBA00049229"/>
    </source>
</evidence>
<organism evidence="12 13">
    <name type="scientific">Hyphococcus aureus</name>
    <dbReference type="NCBI Taxonomy" id="2666033"/>
    <lineage>
        <taxon>Bacteria</taxon>
        <taxon>Pseudomonadati</taxon>
        <taxon>Pseudomonadota</taxon>
        <taxon>Alphaproteobacteria</taxon>
        <taxon>Parvularculales</taxon>
        <taxon>Parvularculaceae</taxon>
        <taxon>Hyphococcus</taxon>
    </lineage>
</organism>
<comment type="pathway">
    <text evidence="3">Amino-acid biosynthesis; L-valine biosynthesis; L-valine from pyruvate: step 4/4.</text>
</comment>